<dbReference type="SUPFAM" id="SSF52777">
    <property type="entry name" value="CoA-dependent acyltransferases"/>
    <property type="match status" value="1"/>
</dbReference>
<evidence type="ECO:0000313" key="1">
    <source>
        <dbReference type="EMBL" id="AYK13960.1"/>
    </source>
</evidence>
<dbReference type="EMBL" id="CP032683">
    <property type="protein sequence ID" value="AYK13960.1"/>
    <property type="molecule type" value="Genomic_DNA"/>
</dbReference>
<dbReference type="EMBL" id="JAAYQL010000043">
    <property type="protein sequence ID" value="NLK32714.1"/>
    <property type="molecule type" value="Genomic_DNA"/>
</dbReference>
<dbReference type="AlphaFoldDB" id="A0A660HNW0"/>
<evidence type="ECO:0000313" key="2">
    <source>
        <dbReference type="EMBL" id="NLK32714.1"/>
    </source>
</evidence>
<organism evidence="1 3">
    <name type="scientific">Methanosarcina flavescens</name>
    <dbReference type="NCBI Taxonomy" id="1715806"/>
    <lineage>
        <taxon>Archaea</taxon>
        <taxon>Methanobacteriati</taxon>
        <taxon>Methanobacteriota</taxon>
        <taxon>Stenosarchaea group</taxon>
        <taxon>Methanomicrobia</taxon>
        <taxon>Methanosarcinales</taxon>
        <taxon>Methanosarcinaceae</taxon>
        <taxon>Methanosarcina</taxon>
    </lineage>
</organism>
<evidence type="ECO:0000313" key="3">
    <source>
        <dbReference type="Proteomes" id="UP000053087"/>
    </source>
</evidence>
<proteinExistence type="predicted"/>
<evidence type="ECO:0000313" key="4">
    <source>
        <dbReference type="Proteomes" id="UP000585579"/>
    </source>
</evidence>
<reference evidence="1 3" key="1">
    <citation type="journal article" date="2016" name="Int. J. Syst. Evol. Microbiol.">
        <title>Methanosarcina flavescens sp. nov., a methanogenic archaeon isolated from a full-scale anaerobic digester.</title>
        <authorList>
            <person name="Kern T."/>
            <person name="Fischer M.A."/>
            <person name="Deppenmeier U."/>
            <person name="Schmitz R.A."/>
            <person name="Rother M."/>
        </authorList>
    </citation>
    <scope>NUCLEOTIDE SEQUENCE [LARGE SCALE GENOMIC DNA]</scope>
    <source>
        <strain evidence="1 3">E03.2</strain>
    </source>
</reference>
<dbReference type="KEGG" id="mfz:AOB57_000915"/>
<reference evidence="1" key="2">
    <citation type="submission" date="2018-10" db="EMBL/GenBank/DDBJ databases">
        <authorList>
            <person name="Fischer M.A."/>
            <person name="Kern T."/>
            <person name="Deppenmeier U."/>
            <person name="Schmitz R.A."/>
            <person name="Rother M."/>
        </authorList>
    </citation>
    <scope>NUCLEOTIDE SEQUENCE</scope>
    <source>
        <strain evidence="1">E03.2</strain>
    </source>
</reference>
<reference evidence="2 4" key="3">
    <citation type="journal article" date="2020" name="Biotechnol. Biofuels">
        <title>New insights from the biogas microbiome by comprehensive genome-resolved metagenomics of nearly 1600 species originating from multiple anaerobic digesters.</title>
        <authorList>
            <person name="Campanaro S."/>
            <person name="Treu L."/>
            <person name="Rodriguez-R L.M."/>
            <person name="Kovalovszki A."/>
            <person name="Ziels R.M."/>
            <person name="Maus I."/>
            <person name="Zhu X."/>
            <person name="Kougias P.G."/>
            <person name="Basile A."/>
            <person name="Luo G."/>
            <person name="Schluter A."/>
            <person name="Konstantinidis K.T."/>
            <person name="Angelidaki I."/>
        </authorList>
    </citation>
    <scope>NUCLEOTIDE SEQUENCE [LARGE SCALE GENOMIC DNA]</scope>
    <source>
        <strain evidence="2">AS22ysBPME_46</strain>
    </source>
</reference>
<name>A0A660HNW0_9EURY</name>
<protein>
    <submittedName>
        <fullName evidence="1">Uncharacterized protein</fullName>
    </submittedName>
</protein>
<gene>
    <name evidence="1" type="ORF">AOB57_000915</name>
    <name evidence="2" type="ORF">GX302_07740</name>
</gene>
<dbReference type="Gene3D" id="3.30.559.10">
    <property type="entry name" value="Chloramphenicol acetyltransferase-like domain"/>
    <property type="match status" value="1"/>
</dbReference>
<dbReference type="Proteomes" id="UP000585579">
    <property type="component" value="Unassembled WGS sequence"/>
</dbReference>
<accession>A0A660HNW0</accession>
<dbReference type="InterPro" id="IPR023213">
    <property type="entry name" value="CAT-like_dom_sf"/>
</dbReference>
<sequence length="29" mass="3271">MMPFAVQVHHALVNSIHIGKFADRLQRPG</sequence>
<dbReference type="Proteomes" id="UP000053087">
    <property type="component" value="Chromosome"/>
</dbReference>
<keyword evidence="3" id="KW-1185">Reference proteome</keyword>